<keyword evidence="1" id="KW-1133">Transmembrane helix</keyword>
<feature type="transmembrane region" description="Helical" evidence="1">
    <location>
        <begin position="274"/>
        <end position="296"/>
    </location>
</feature>
<keyword evidence="1" id="KW-0472">Membrane</keyword>
<proteinExistence type="predicted"/>
<feature type="transmembrane region" description="Helical" evidence="1">
    <location>
        <begin position="7"/>
        <end position="27"/>
    </location>
</feature>
<dbReference type="Pfam" id="PF07670">
    <property type="entry name" value="Gate"/>
    <property type="match status" value="1"/>
</dbReference>
<feature type="transmembrane region" description="Helical" evidence="1">
    <location>
        <begin position="147"/>
        <end position="168"/>
    </location>
</feature>
<reference evidence="3" key="1">
    <citation type="journal article" date="2020" name="mSystems">
        <title>Genome- and Community-Level Interaction Insights into Carbon Utilization and Element Cycling Functions of Hydrothermarchaeota in Hydrothermal Sediment.</title>
        <authorList>
            <person name="Zhou Z."/>
            <person name="Liu Y."/>
            <person name="Xu W."/>
            <person name="Pan J."/>
            <person name="Luo Z.H."/>
            <person name="Li M."/>
        </authorList>
    </citation>
    <scope>NUCLEOTIDE SEQUENCE [LARGE SCALE GENOMIC DNA]</scope>
    <source>
        <strain evidence="3">SpSt-102</strain>
    </source>
</reference>
<gene>
    <name evidence="3" type="ORF">ENL71_03955</name>
</gene>
<feature type="transmembrane region" description="Helical" evidence="1">
    <location>
        <begin position="82"/>
        <end position="99"/>
    </location>
</feature>
<keyword evidence="1" id="KW-0812">Transmembrane</keyword>
<evidence type="ECO:0000256" key="1">
    <source>
        <dbReference type="SAM" id="Phobius"/>
    </source>
</evidence>
<name>A0A7C5V197_9FIRM</name>
<protein>
    <submittedName>
        <fullName evidence="3">Nucleoside recognition protein</fullName>
    </submittedName>
</protein>
<organism evidence="3">
    <name type="scientific">Caldicellulosiruptor owensensis</name>
    <dbReference type="NCBI Taxonomy" id="55205"/>
    <lineage>
        <taxon>Bacteria</taxon>
        <taxon>Bacillati</taxon>
        <taxon>Bacillota</taxon>
        <taxon>Bacillota incertae sedis</taxon>
        <taxon>Caldicellulosiruptorales</taxon>
        <taxon>Caldicellulosiruptoraceae</taxon>
        <taxon>Caldicellulosiruptor</taxon>
    </lineage>
</organism>
<feature type="transmembrane region" description="Helical" evidence="1">
    <location>
        <begin position="302"/>
        <end position="323"/>
    </location>
</feature>
<dbReference type="InterPro" id="IPR011642">
    <property type="entry name" value="Gate_dom"/>
</dbReference>
<evidence type="ECO:0000259" key="2">
    <source>
        <dbReference type="Pfam" id="PF07670"/>
    </source>
</evidence>
<accession>A0A7C5V197</accession>
<dbReference type="EMBL" id="DRUZ01000052">
    <property type="protein sequence ID" value="HHS01670.1"/>
    <property type="molecule type" value="Genomic_DNA"/>
</dbReference>
<evidence type="ECO:0000313" key="3">
    <source>
        <dbReference type="EMBL" id="HHS01670.1"/>
    </source>
</evidence>
<feature type="transmembrane region" description="Helical" evidence="1">
    <location>
        <begin position="201"/>
        <end position="221"/>
    </location>
</feature>
<feature type="domain" description="Nucleoside transporter/FeoB GTPase Gate" evidence="2">
    <location>
        <begin position="41"/>
        <end position="141"/>
    </location>
</feature>
<feature type="transmembrane region" description="Helical" evidence="1">
    <location>
        <begin position="119"/>
        <end position="140"/>
    </location>
</feature>
<sequence>MREIFNFTVIILCILYFLSMFLNPQLIIQSTTKSAIIWWEKVLPSLFPYFLVINVLIESKLINFISYIFFLPSKKLFKLSPNGFIAMIMGMLTGYPVGSKMVCNLYSQKLIDKKEALRLLYFVNNSGPLFIIGTVGINLLGSKKYGYMLFFAHILASLIIAFCTSRLAQSEILSASTSYKLLNFDIGKVLSKSVKDSVESILIIGGFITLFFNLNSVLEYFKIYHSICNFFRFTGTETTLIRGLLYGFFEITNGCVQINTASLPMWQKLIASELIISWGGLSVHFQTISFLSAAGLQSFHYIVGKLIQCALAIAIICVFLIILPL</sequence>
<comment type="caution">
    <text evidence="3">The sequence shown here is derived from an EMBL/GenBank/DDBJ whole genome shotgun (WGS) entry which is preliminary data.</text>
</comment>
<feature type="transmembrane region" description="Helical" evidence="1">
    <location>
        <begin position="47"/>
        <end position="70"/>
    </location>
</feature>
<dbReference type="AlphaFoldDB" id="A0A7C5V197"/>